<dbReference type="AlphaFoldDB" id="F4RQ78"/>
<feature type="region of interest" description="Disordered" evidence="1">
    <location>
        <begin position="165"/>
        <end position="196"/>
    </location>
</feature>
<dbReference type="Proteomes" id="UP000001072">
    <property type="component" value="Unassembled WGS sequence"/>
</dbReference>
<feature type="compositionally biased region" description="Low complexity" evidence="1">
    <location>
        <begin position="166"/>
        <end position="178"/>
    </location>
</feature>
<protein>
    <submittedName>
        <fullName evidence="3">Uncharacterized protein</fullName>
    </submittedName>
</protein>
<feature type="compositionally biased region" description="Low complexity" evidence="1">
    <location>
        <begin position="185"/>
        <end position="196"/>
    </location>
</feature>
<dbReference type="VEuPathDB" id="FungiDB:MELLADRAFT_56405"/>
<evidence type="ECO:0000313" key="4">
    <source>
        <dbReference type="Proteomes" id="UP000001072"/>
    </source>
</evidence>
<feature type="transmembrane region" description="Helical" evidence="2">
    <location>
        <begin position="6"/>
        <end position="26"/>
    </location>
</feature>
<evidence type="ECO:0000256" key="1">
    <source>
        <dbReference type="SAM" id="MobiDB-lite"/>
    </source>
</evidence>
<dbReference type="OrthoDB" id="2500538at2759"/>
<dbReference type="GeneID" id="18929035"/>
<organism evidence="4">
    <name type="scientific">Melampsora larici-populina (strain 98AG31 / pathotype 3-4-7)</name>
    <name type="common">Poplar leaf rust fungus</name>
    <dbReference type="NCBI Taxonomy" id="747676"/>
    <lineage>
        <taxon>Eukaryota</taxon>
        <taxon>Fungi</taxon>
        <taxon>Dikarya</taxon>
        <taxon>Basidiomycota</taxon>
        <taxon>Pucciniomycotina</taxon>
        <taxon>Pucciniomycetes</taxon>
        <taxon>Pucciniales</taxon>
        <taxon>Melampsoraceae</taxon>
        <taxon>Melampsora</taxon>
    </lineage>
</organism>
<name>F4RQ78_MELLP</name>
<keyword evidence="4" id="KW-1185">Reference proteome</keyword>
<dbReference type="EMBL" id="GL883113">
    <property type="protein sequence ID" value="EGG05356.1"/>
    <property type="molecule type" value="Genomic_DNA"/>
</dbReference>
<proteinExistence type="predicted"/>
<dbReference type="HOGENOM" id="CLU_1390510_0_0_1"/>
<dbReference type="KEGG" id="mlr:MELLADRAFT_56405"/>
<evidence type="ECO:0000256" key="2">
    <source>
        <dbReference type="SAM" id="Phobius"/>
    </source>
</evidence>
<sequence length="196" mass="21798">MVCHLIFILQFVFLIVDFFLVGVDPIRTSRTTQSREKCLKILLTILDESLDYELDQWSSSSINLTKLNQNQTHELIKLVNGLIKLSIKCNNPSIGLIEPSIQSDHQITFDNSISTELNPIKYKPNKTSLPTSTATLTTQLASSLSSNASSYSTFKPTRMNFKSNFSSPIASPLSQSSPNHQRAGSSTTSTLRRSLN</sequence>
<keyword evidence="2" id="KW-0472">Membrane</keyword>
<dbReference type="eggNOG" id="ENOG502SYB8">
    <property type="taxonomic scope" value="Eukaryota"/>
</dbReference>
<evidence type="ECO:0000313" key="3">
    <source>
        <dbReference type="EMBL" id="EGG05356.1"/>
    </source>
</evidence>
<dbReference type="RefSeq" id="XP_007411278.1">
    <property type="nucleotide sequence ID" value="XM_007411216.1"/>
</dbReference>
<keyword evidence="2" id="KW-1133">Transmembrane helix</keyword>
<keyword evidence="2" id="KW-0812">Transmembrane</keyword>
<reference evidence="4" key="1">
    <citation type="journal article" date="2011" name="Proc. Natl. Acad. Sci. U.S.A.">
        <title>Obligate biotrophy features unraveled by the genomic analysis of rust fungi.</title>
        <authorList>
            <person name="Duplessis S."/>
            <person name="Cuomo C.A."/>
            <person name="Lin Y.-C."/>
            <person name="Aerts A."/>
            <person name="Tisserant E."/>
            <person name="Veneault-Fourrey C."/>
            <person name="Joly D.L."/>
            <person name="Hacquard S."/>
            <person name="Amselem J."/>
            <person name="Cantarel B.L."/>
            <person name="Chiu R."/>
            <person name="Coutinho P.M."/>
            <person name="Feau N."/>
            <person name="Field M."/>
            <person name="Frey P."/>
            <person name="Gelhaye E."/>
            <person name="Goldberg J."/>
            <person name="Grabherr M.G."/>
            <person name="Kodira C.D."/>
            <person name="Kohler A."/>
            <person name="Kuees U."/>
            <person name="Lindquist E.A."/>
            <person name="Lucas S.M."/>
            <person name="Mago R."/>
            <person name="Mauceli E."/>
            <person name="Morin E."/>
            <person name="Murat C."/>
            <person name="Pangilinan J.L."/>
            <person name="Park R."/>
            <person name="Pearson M."/>
            <person name="Quesneville H."/>
            <person name="Rouhier N."/>
            <person name="Sakthikumar S."/>
            <person name="Salamov A.A."/>
            <person name="Schmutz J."/>
            <person name="Selles B."/>
            <person name="Shapiro H."/>
            <person name="Tanguay P."/>
            <person name="Tuskan G.A."/>
            <person name="Henrissat B."/>
            <person name="Van de Peer Y."/>
            <person name="Rouze P."/>
            <person name="Ellis J.G."/>
            <person name="Dodds P.N."/>
            <person name="Schein J.E."/>
            <person name="Zhong S."/>
            <person name="Hamelin R.C."/>
            <person name="Grigoriev I.V."/>
            <person name="Szabo L.J."/>
            <person name="Martin F."/>
        </authorList>
    </citation>
    <scope>NUCLEOTIDE SEQUENCE [LARGE SCALE GENOMIC DNA]</scope>
    <source>
        <strain evidence="4">98AG31 / pathotype 3-4-7</strain>
    </source>
</reference>
<dbReference type="InParanoid" id="F4RQ78"/>
<accession>F4RQ78</accession>
<gene>
    <name evidence="3" type="ORF">MELLADRAFT_56405</name>
</gene>